<evidence type="ECO:0000313" key="1">
    <source>
        <dbReference type="EMBL" id="STX81283.1"/>
    </source>
</evidence>
<dbReference type="Gene3D" id="3.60.15.10">
    <property type="entry name" value="Ribonuclease Z/Hydroxyacylglutathione hydrolase-like"/>
    <property type="match status" value="1"/>
</dbReference>
<accession>A0A378KAS5</accession>
<dbReference type="EMBL" id="UGOD01000002">
    <property type="protein sequence ID" value="STX81283.1"/>
    <property type="molecule type" value="Genomic_DNA"/>
</dbReference>
<keyword evidence="2" id="KW-1185">Reference proteome</keyword>
<reference evidence="1 2" key="1">
    <citation type="submission" date="2018-06" db="EMBL/GenBank/DDBJ databases">
        <authorList>
            <consortium name="Pathogen Informatics"/>
            <person name="Doyle S."/>
        </authorList>
    </citation>
    <scope>NUCLEOTIDE SEQUENCE [LARGE SCALE GENOMIC DNA]</scope>
    <source>
        <strain evidence="1 2">NCTC13316</strain>
    </source>
</reference>
<organism evidence="1 2">
    <name type="scientific">Legionella busanensis</name>
    <dbReference type="NCBI Taxonomy" id="190655"/>
    <lineage>
        <taxon>Bacteria</taxon>
        <taxon>Pseudomonadati</taxon>
        <taxon>Pseudomonadota</taxon>
        <taxon>Gammaproteobacteria</taxon>
        <taxon>Legionellales</taxon>
        <taxon>Legionellaceae</taxon>
        <taxon>Legionella</taxon>
    </lineage>
</organism>
<name>A0A378KAS5_9GAMM</name>
<gene>
    <name evidence="1" type="ORF">NCTC13316_03152</name>
</gene>
<dbReference type="SUPFAM" id="SSF56281">
    <property type="entry name" value="Metallo-hydrolase/oxidoreductase"/>
    <property type="match status" value="1"/>
</dbReference>
<proteinExistence type="predicted"/>
<evidence type="ECO:0008006" key="3">
    <source>
        <dbReference type="Google" id="ProtNLM"/>
    </source>
</evidence>
<evidence type="ECO:0000313" key="2">
    <source>
        <dbReference type="Proteomes" id="UP000254794"/>
    </source>
</evidence>
<protein>
    <recommendedName>
        <fullName evidence="3">MBL fold metallo-hydrolase</fullName>
    </recommendedName>
</protein>
<dbReference type="Proteomes" id="UP000254794">
    <property type="component" value="Unassembled WGS sequence"/>
</dbReference>
<sequence length="67" mass="7781">MKANIHFFDVKHGDAIVVEYIVMDSSHWIVIDCNHVKRNDKSINPTLEFLRLNKVKKIDAVIITHLP</sequence>
<dbReference type="AlphaFoldDB" id="A0A378KAS5"/>
<dbReference type="InterPro" id="IPR036866">
    <property type="entry name" value="RibonucZ/Hydroxyglut_hydro"/>
</dbReference>